<dbReference type="Proteomes" id="UP000828390">
    <property type="component" value="Unassembled WGS sequence"/>
</dbReference>
<reference evidence="1" key="2">
    <citation type="submission" date="2020-11" db="EMBL/GenBank/DDBJ databases">
        <authorList>
            <person name="McCartney M.A."/>
            <person name="Auch B."/>
            <person name="Kono T."/>
            <person name="Mallez S."/>
            <person name="Becker A."/>
            <person name="Gohl D.M."/>
            <person name="Silverstein K.A.T."/>
            <person name="Koren S."/>
            <person name="Bechman K.B."/>
            <person name="Herman A."/>
            <person name="Abrahante J.E."/>
            <person name="Garbe J."/>
        </authorList>
    </citation>
    <scope>NUCLEOTIDE SEQUENCE</scope>
    <source>
        <strain evidence="1">Duluth1</strain>
        <tissue evidence="1">Whole animal</tissue>
    </source>
</reference>
<proteinExistence type="predicted"/>
<reference evidence="1" key="1">
    <citation type="journal article" date="2019" name="bioRxiv">
        <title>The Genome of the Zebra Mussel, Dreissena polymorpha: A Resource for Invasive Species Research.</title>
        <authorList>
            <person name="McCartney M.A."/>
            <person name="Auch B."/>
            <person name="Kono T."/>
            <person name="Mallez S."/>
            <person name="Zhang Y."/>
            <person name="Obille A."/>
            <person name="Becker A."/>
            <person name="Abrahante J.E."/>
            <person name="Garbe J."/>
            <person name="Badalamenti J.P."/>
            <person name="Herman A."/>
            <person name="Mangelson H."/>
            <person name="Liachko I."/>
            <person name="Sullivan S."/>
            <person name="Sone E.D."/>
            <person name="Koren S."/>
            <person name="Silverstein K.A.T."/>
            <person name="Beckman K.B."/>
            <person name="Gohl D.M."/>
        </authorList>
    </citation>
    <scope>NUCLEOTIDE SEQUENCE</scope>
    <source>
        <strain evidence="1">Duluth1</strain>
        <tissue evidence="1">Whole animal</tissue>
    </source>
</reference>
<dbReference type="EMBL" id="JAIWYP010000002">
    <property type="protein sequence ID" value="KAH3870068.1"/>
    <property type="molecule type" value="Genomic_DNA"/>
</dbReference>
<protein>
    <submittedName>
        <fullName evidence="1">Uncharacterized protein</fullName>
    </submittedName>
</protein>
<evidence type="ECO:0000313" key="2">
    <source>
        <dbReference type="Proteomes" id="UP000828390"/>
    </source>
</evidence>
<comment type="caution">
    <text evidence="1">The sequence shown here is derived from an EMBL/GenBank/DDBJ whole genome shotgun (WGS) entry which is preliminary data.</text>
</comment>
<organism evidence="1 2">
    <name type="scientific">Dreissena polymorpha</name>
    <name type="common">Zebra mussel</name>
    <name type="synonym">Mytilus polymorpha</name>
    <dbReference type="NCBI Taxonomy" id="45954"/>
    <lineage>
        <taxon>Eukaryota</taxon>
        <taxon>Metazoa</taxon>
        <taxon>Spiralia</taxon>
        <taxon>Lophotrochozoa</taxon>
        <taxon>Mollusca</taxon>
        <taxon>Bivalvia</taxon>
        <taxon>Autobranchia</taxon>
        <taxon>Heteroconchia</taxon>
        <taxon>Euheterodonta</taxon>
        <taxon>Imparidentia</taxon>
        <taxon>Neoheterodontei</taxon>
        <taxon>Myida</taxon>
        <taxon>Dreissenoidea</taxon>
        <taxon>Dreissenidae</taxon>
        <taxon>Dreissena</taxon>
    </lineage>
</organism>
<sequence>MVSGRIKIINKNVTYVADTFAGFRLVVAPIALDSARRIRTVPSPQSCAVSTITGCTIKPWLPSLPHAW</sequence>
<accession>A0A9D4M4H6</accession>
<dbReference type="AlphaFoldDB" id="A0A9D4M4H6"/>
<keyword evidence="2" id="KW-1185">Reference proteome</keyword>
<name>A0A9D4M4H6_DREPO</name>
<evidence type="ECO:0000313" key="1">
    <source>
        <dbReference type="EMBL" id="KAH3870068.1"/>
    </source>
</evidence>
<gene>
    <name evidence="1" type="ORF">DPMN_033248</name>
</gene>